<dbReference type="Gene3D" id="3.30.710.10">
    <property type="entry name" value="Potassium Channel Kv1.1, Chain A"/>
    <property type="match status" value="1"/>
</dbReference>
<dbReference type="InterPro" id="IPR011333">
    <property type="entry name" value="SKP1/BTB/POZ_sf"/>
</dbReference>
<dbReference type="AlphaFoldDB" id="A0A9P5NE82"/>
<sequence length="293" mass="33946">MAANGTETGSLLLPLTPSISESSLPEVVKDEDYYLEGHYVEFEVEGYSFRLPSHAFTNESPYFAKFYNLADHGTDGGEAIKLKDVSRSDFYCLLKVLCPPTISLQLDLSKEEWVSVLKLSTKYKFLRLREMAKKELDRMPLVEPWSMQKVCLGWQLYVPSWVTEGLVELVRRHEIITEEEALQIDLQIPRAACKLYRIRELEARVKKVSGREAYEERVTESFDDEFRTLRFKESDLNVAKDGLLELQKNTLRQGQQQKARMPITEKELLELEKNLLGLKKNLKQAGMFNIYYS</sequence>
<evidence type="ECO:0000313" key="2">
    <source>
        <dbReference type="Proteomes" id="UP000724874"/>
    </source>
</evidence>
<reference evidence="1" key="1">
    <citation type="submission" date="2020-11" db="EMBL/GenBank/DDBJ databases">
        <authorList>
            <consortium name="DOE Joint Genome Institute"/>
            <person name="Ahrendt S."/>
            <person name="Riley R."/>
            <person name="Andreopoulos W."/>
            <person name="LaButti K."/>
            <person name="Pangilinan J."/>
            <person name="Ruiz-duenas F.J."/>
            <person name="Barrasa J.M."/>
            <person name="Sanchez-Garcia M."/>
            <person name="Camarero S."/>
            <person name="Miyauchi S."/>
            <person name="Serrano A."/>
            <person name="Linde D."/>
            <person name="Babiker R."/>
            <person name="Drula E."/>
            <person name="Ayuso-Fernandez I."/>
            <person name="Pacheco R."/>
            <person name="Padilla G."/>
            <person name="Ferreira P."/>
            <person name="Barriuso J."/>
            <person name="Kellner H."/>
            <person name="Castanera R."/>
            <person name="Alfaro M."/>
            <person name="Ramirez L."/>
            <person name="Pisabarro A.G."/>
            <person name="Kuo A."/>
            <person name="Tritt A."/>
            <person name="Lipzen A."/>
            <person name="He G."/>
            <person name="Yan M."/>
            <person name="Ng V."/>
            <person name="Cullen D."/>
            <person name="Martin F."/>
            <person name="Rosso M.-N."/>
            <person name="Henrissat B."/>
            <person name="Hibbett D."/>
            <person name="Martinez A.T."/>
            <person name="Grigoriev I.V."/>
        </authorList>
    </citation>
    <scope>NUCLEOTIDE SEQUENCE</scope>
    <source>
        <strain evidence="1">AH 44721</strain>
    </source>
</reference>
<proteinExistence type="predicted"/>
<comment type="caution">
    <text evidence="1">The sequence shown here is derived from an EMBL/GenBank/DDBJ whole genome shotgun (WGS) entry which is preliminary data.</text>
</comment>
<dbReference type="SUPFAM" id="SSF54695">
    <property type="entry name" value="POZ domain"/>
    <property type="match status" value="1"/>
</dbReference>
<name>A0A9P5NE82_GYMJU</name>
<dbReference type="EMBL" id="JADNYJ010000142">
    <property type="protein sequence ID" value="KAF8880233.1"/>
    <property type="molecule type" value="Genomic_DNA"/>
</dbReference>
<keyword evidence="2" id="KW-1185">Reference proteome</keyword>
<accession>A0A9P5NE82</accession>
<dbReference type="OrthoDB" id="3193844at2759"/>
<protein>
    <recommendedName>
        <fullName evidence="3">BTB domain-containing protein</fullName>
    </recommendedName>
</protein>
<evidence type="ECO:0000313" key="1">
    <source>
        <dbReference type="EMBL" id="KAF8880233.1"/>
    </source>
</evidence>
<organism evidence="1 2">
    <name type="scientific">Gymnopilus junonius</name>
    <name type="common">Spectacular rustgill mushroom</name>
    <name type="synonym">Gymnopilus spectabilis subsp. junonius</name>
    <dbReference type="NCBI Taxonomy" id="109634"/>
    <lineage>
        <taxon>Eukaryota</taxon>
        <taxon>Fungi</taxon>
        <taxon>Dikarya</taxon>
        <taxon>Basidiomycota</taxon>
        <taxon>Agaricomycotina</taxon>
        <taxon>Agaricomycetes</taxon>
        <taxon>Agaricomycetidae</taxon>
        <taxon>Agaricales</taxon>
        <taxon>Agaricineae</taxon>
        <taxon>Hymenogastraceae</taxon>
        <taxon>Gymnopilus</taxon>
    </lineage>
</organism>
<dbReference type="Proteomes" id="UP000724874">
    <property type="component" value="Unassembled WGS sequence"/>
</dbReference>
<evidence type="ECO:0008006" key="3">
    <source>
        <dbReference type="Google" id="ProtNLM"/>
    </source>
</evidence>
<gene>
    <name evidence="1" type="ORF">CPB84DRAFT_1851915</name>
</gene>